<dbReference type="SUPFAM" id="SSF52540">
    <property type="entry name" value="P-loop containing nucleoside triphosphate hydrolases"/>
    <property type="match status" value="1"/>
</dbReference>
<evidence type="ECO:0000313" key="3">
    <source>
        <dbReference type="EMBL" id="HIV74875.1"/>
    </source>
</evidence>
<dbReference type="InterPro" id="IPR027417">
    <property type="entry name" value="P-loop_NTPase"/>
</dbReference>
<protein>
    <submittedName>
        <fullName evidence="3">LytTR family transcriptional regulator DNA-binding domain-containing protein</fullName>
    </submittedName>
</protein>
<sequence>MMLTFHKIEKRKNDMTLLPTFSCTMEQNQIYAIYSNVNIREQLLQLLQMKTSPSSGEILIDDIPLTKKNKRQIYIHYLRDMLYDHLTVKEMLQFLHRMIDTTEHIDTLLSFVSLEEKANTRVHRLQFSERKRLQFAYLLLQDAKVIVMEEPDQNIDLESKQILMKVLQRLKEHGKAICLLTMNMESALNYGDIVFRIDDKGLHEVEMKQEEKEAEINNDLIPVTLEKIPSKIDDKIILFDPFEIDYIESNDGVSHLYMNGDAFPSTSTLAELETKLLPFGFFRCHRSYIVNLQKVREVITWTRNSYSLILDDEKKTTIPLSKSKMATLKEMLGM</sequence>
<reference evidence="3" key="2">
    <citation type="submission" date="2021-04" db="EMBL/GenBank/DDBJ databases">
        <authorList>
            <person name="Gilroy R."/>
        </authorList>
    </citation>
    <scope>NUCLEOTIDE SEQUENCE</scope>
    <source>
        <strain evidence="3">CHK169-2315</strain>
    </source>
</reference>
<dbReference type="PROSITE" id="PS50893">
    <property type="entry name" value="ABC_TRANSPORTER_2"/>
    <property type="match status" value="1"/>
</dbReference>
<dbReference type="Gene3D" id="3.40.50.300">
    <property type="entry name" value="P-loop containing nucleotide triphosphate hydrolases"/>
    <property type="match status" value="1"/>
</dbReference>
<name>A0A9D1TK47_9BACI</name>
<feature type="domain" description="HTH LytTR-type" evidence="2">
    <location>
        <begin position="228"/>
        <end position="334"/>
    </location>
</feature>
<evidence type="ECO:0000259" key="2">
    <source>
        <dbReference type="PROSITE" id="PS50930"/>
    </source>
</evidence>
<dbReference type="AlphaFoldDB" id="A0A9D1TK47"/>
<dbReference type="PANTHER" id="PTHR37299">
    <property type="entry name" value="TRANSCRIPTIONAL REGULATOR-RELATED"/>
    <property type="match status" value="1"/>
</dbReference>
<dbReference type="InterPro" id="IPR046947">
    <property type="entry name" value="LytR-like"/>
</dbReference>
<proteinExistence type="predicted"/>
<dbReference type="InterPro" id="IPR003439">
    <property type="entry name" value="ABC_transporter-like_ATP-bd"/>
</dbReference>
<dbReference type="PIRSF" id="PIRSF036612">
    <property type="entry name" value="ABC_ATP_LytTR"/>
    <property type="match status" value="1"/>
</dbReference>
<dbReference type="GO" id="GO:0003677">
    <property type="term" value="F:DNA binding"/>
    <property type="evidence" value="ECO:0007669"/>
    <property type="project" value="UniProtKB-KW"/>
</dbReference>
<dbReference type="GO" id="GO:0016887">
    <property type="term" value="F:ATP hydrolysis activity"/>
    <property type="evidence" value="ECO:0007669"/>
    <property type="project" value="InterPro"/>
</dbReference>
<comment type="caution">
    <text evidence="3">The sequence shown here is derived from an EMBL/GenBank/DDBJ whole genome shotgun (WGS) entry which is preliminary data.</text>
</comment>
<dbReference type="InterPro" id="IPR012046">
    <property type="entry name" value="LytTR_ABC"/>
</dbReference>
<dbReference type="SMART" id="SM00850">
    <property type="entry name" value="LytTR"/>
    <property type="match status" value="1"/>
</dbReference>
<dbReference type="PROSITE" id="PS50930">
    <property type="entry name" value="HTH_LYTTR"/>
    <property type="match status" value="1"/>
</dbReference>
<dbReference type="Pfam" id="PF04397">
    <property type="entry name" value="LytTR"/>
    <property type="match status" value="1"/>
</dbReference>
<evidence type="ECO:0000259" key="1">
    <source>
        <dbReference type="PROSITE" id="PS50893"/>
    </source>
</evidence>
<feature type="domain" description="ABC transporter" evidence="1">
    <location>
        <begin position="3"/>
        <end position="224"/>
    </location>
</feature>
<organism evidence="3 4">
    <name type="scientific">Candidatus Pseudogracilibacillus intestinigallinarum</name>
    <dbReference type="NCBI Taxonomy" id="2838742"/>
    <lineage>
        <taxon>Bacteria</taxon>
        <taxon>Bacillati</taxon>
        <taxon>Bacillota</taxon>
        <taxon>Bacilli</taxon>
        <taxon>Bacillales</taxon>
        <taxon>Bacillaceae</taxon>
        <taxon>Pseudogracilibacillus</taxon>
    </lineage>
</organism>
<reference evidence="3" key="1">
    <citation type="journal article" date="2021" name="PeerJ">
        <title>Extensive microbial diversity within the chicken gut microbiome revealed by metagenomics and culture.</title>
        <authorList>
            <person name="Gilroy R."/>
            <person name="Ravi A."/>
            <person name="Getino M."/>
            <person name="Pursley I."/>
            <person name="Horton D.L."/>
            <person name="Alikhan N.F."/>
            <person name="Baker D."/>
            <person name="Gharbi K."/>
            <person name="Hall N."/>
            <person name="Watson M."/>
            <person name="Adriaenssens E.M."/>
            <person name="Foster-Nyarko E."/>
            <person name="Jarju S."/>
            <person name="Secka A."/>
            <person name="Antonio M."/>
            <person name="Oren A."/>
            <person name="Chaudhuri R.R."/>
            <person name="La Ragione R."/>
            <person name="Hildebrand F."/>
            <person name="Pallen M.J."/>
        </authorList>
    </citation>
    <scope>NUCLEOTIDE SEQUENCE</scope>
    <source>
        <strain evidence="3">CHK169-2315</strain>
    </source>
</reference>
<dbReference type="PANTHER" id="PTHR37299:SF1">
    <property type="entry name" value="STAGE 0 SPORULATION PROTEIN A HOMOLOG"/>
    <property type="match status" value="1"/>
</dbReference>
<dbReference type="Pfam" id="PF00005">
    <property type="entry name" value="ABC_tran"/>
    <property type="match status" value="1"/>
</dbReference>
<dbReference type="Proteomes" id="UP000823937">
    <property type="component" value="Unassembled WGS sequence"/>
</dbReference>
<evidence type="ECO:0000313" key="4">
    <source>
        <dbReference type="Proteomes" id="UP000823937"/>
    </source>
</evidence>
<dbReference type="Gene3D" id="2.40.50.1020">
    <property type="entry name" value="LytTr DNA-binding domain"/>
    <property type="match status" value="1"/>
</dbReference>
<dbReference type="GO" id="GO:0005524">
    <property type="term" value="F:ATP binding"/>
    <property type="evidence" value="ECO:0007669"/>
    <property type="project" value="InterPro"/>
</dbReference>
<keyword evidence="3" id="KW-0238">DNA-binding</keyword>
<dbReference type="GO" id="GO:0000156">
    <property type="term" value="F:phosphorelay response regulator activity"/>
    <property type="evidence" value="ECO:0007669"/>
    <property type="project" value="InterPro"/>
</dbReference>
<accession>A0A9D1TK47</accession>
<dbReference type="EMBL" id="DXHX01000117">
    <property type="protein sequence ID" value="HIV74875.1"/>
    <property type="molecule type" value="Genomic_DNA"/>
</dbReference>
<dbReference type="InterPro" id="IPR007492">
    <property type="entry name" value="LytTR_DNA-bd_dom"/>
</dbReference>
<gene>
    <name evidence="3" type="ORF">H9895_07360</name>
</gene>